<keyword evidence="1" id="KW-0472">Membrane</keyword>
<feature type="transmembrane region" description="Helical" evidence="1">
    <location>
        <begin position="270"/>
        <end position="290"/>
    </location>
</feature>
<feature type="transmembrane region" description="Helical" evidence="1">
    <location>
        <begin position="338"/>
        <end position="363"/>
    </location>
</feature>
<organism evidence="2">
    <name type="scientific">Methanofollis liminatans</name>
    <dbReference type="NCBI Taxonomy" id="2201"/>
    <lineage>
        <taxon>Archaea</taxon>
        <taxon>Methanobacteriati</taxon>
        <taxon>Methanobacteriota</taxon>
        <taxon>Stenosarchaea group</taxon>
        <taxon>Methanomicrobia</taxon>
        <taxon>Methanomicrobiales</taxon>
        <taxon>Methanomicrobiaceae</taxon>
        <taxon>Methanofollis</taxon>
    </lineage>
</organism>
<feature type="transmembrane region" description="Helical" evidence="1">
    <location>
        <begin position="100"/>
        <end position="125"/>
    </location>
</feature>
<keyword evidence="1" id="KW-1133">Transmembrane helix</keyword>
<name>A0A831M272_9EURY</name>
<dbReference type="AlphaFoldDB" id="A0A831M272"/>
<protein>
    <submittedName>
        <fullName evidence="2">GntP family permease</fullName>
    </submittedName>
</protein>
<proteinExistence type="predicted"/>
<dbReference type="GO" id="GO:0005886">
    <property type="term" value="C:plasma membrane"/>
    <property type="evidence" value="ECO:0007669"/>
    <property type="project" value="TreeGrafter"/>
</dbReference>
<comment type="caution">
    <text evidence="2">The sequence shown here is derived from an EMBL/GenBank/DDBJ whole genome shotgun (WGS) entry which is preliminary data.</text>
</comment>
<sequence length="409" mass="41150">MALVASPLFAFIVVLLLIAVLTVRFRLNPFLTLFSSAIIYGLIAGVPPDSVVGTAARGAGGIFALLGPVVFAGSVIAGVIELGGYRERIFQDLSAVVPRSAYAGGIAGFLLAVPFMCCVTAFIVLSPLLSCCSDRKSALYAGAVGSALSFTLLFPTPVTLAIVSSIDGFSAGAYLLVAVPLSAALMLAAAGAIGGSSGGESGCVAGPAAGGRRAWLPLLVPIALAGAAVVWPVFGRESVSAFVLVGMAIALLFLPSTLRDAALRKGTRHAGVIIYDLCGAGALGAVILGSSFPEDAFGLLDGMVPAVFVPLLLAVLVQAAQGSRVVTAVVTAGMVQASGVAGVIGAVPLVLMIAAGSLSVSAFSDPYFWVVRRETGDPVATVLLRFTLPLMAASVLVAAAAWLIAAVFT</sequence>
<evidence type="ECO:0000313" key="2">
    <source>
        <dbReference type="EMBL" id="HDS64078.1"/>
    </source>
</evidence>
<feature type="transmembrane region" description="Helical" evidence="1">
    <location>
        <begin position="383"/>
        <end position="408"/>
    </location>
</feature>
<feature type="transmembrane region" description="Helical" evidence="1">
    <location>
        <begin position="214"/>
        <end position="234"/>
    </location>
</feature>
<feature type="transmembrane region" description="Helical" evidence="1">
    <location>
        <begin position="58"/>
        <end position="80"/>
    </location>
</feature>
<dbReference type="PANTHER" id="PTHR30354:SF11">
    <property type="entry name" value="PERMEASE"/>
    <property type="match status" value="1"/>
</dbReference>
<gene>
    <name evidence="2" type="ORF">ENN52_08210</name>
</gene>
<evidence type="ECO:0000256" key="1">
    <source>
        <dbReference type="SAM" id="Phobius"/>
    </source>
</evidence>
<keyword evidence="1" id="KW-0812">Transmembrane</keyword>
<dbReference type="GO" id="GO:0015128">
    <property type="term" value="F:gluconate transmembrane transporter activity"/>
    <property type="evidence" value="ECO:0007669"/>
    <property type="project" value="InterPro"/>
</dbReference>
<dbReference type="Pfam" id="PF02447">
    <property type="entry name" value="GntP_permease"/>
    <property type="match status" value="2"/>
</dbReference>
<accession>A0A831M272</accession>
<reference evidence="2" key="1">
    <citation type="journal article" date="2020" name="mSystems">
        <title>Genome- and Community-Level Interaction Insights into Carbon Utilization and Element Cycling Functions of Hydrothermarchaeota in Hydrothermal Sediment.</title>
        <authorList>
            <person name="Zhou Z."/>
            <person name="Liu Y."/>
            <person name="Xu W."/>
            <person name="Pan J."/>
            <person name="Luo Z.H."/>
            <person name="Li M."/>
        </authorList>
    </citation>
    <scope>NUCLEOTIDE SEQUENCE</scope>
    <source>
        <strain evidence="2">SpSt-1183</strain>
    </source>
</reference>
<feature type="transmembrane region" description="Helical" evidence="1">
    <location>
        <begin position="137"/>
        <end position="166"/>
    </location>
</feature>
<dbReference type="Proteomes" id="UP000885648">
    <property type="component" value="Unassembled WGS sequence"/>
</dbReference>
<dbReference type="InterPro" id="IPR003474">
    <property type="entry name" value="Glcn_transporter"/>
</dbReference>
<dbReference type="EMBL" id="DSBY01000333">
    <property type="protein sequence ID" value="HDS64078.1"/>
    <property type="molecule type" value="Genomic_DNA"/>
</dbReference>
<dbReference type="PANTHER" id="PTHR30354">
    <property type="entry name" value="GNT FAMILY GLUCONATE TRANSPORTER"/>
    <property type="match status" value="1"/>
</dbReference>
<feature type="transmembrane region" description="Helical" evidence="1">
    <location>
        <begin position="29"/>
        <end position="46"/>
    </location>
</feature>
<feature type="transmembrane region" description="Helical" evidence="1">
    <location>
        <begin position="240"/>
        <end position="258"/>
    </location>
</feature>
<feature type="transmembrane region" description="Helical" evidence="1">
    <location>
        <begin position="172"/>
        <end position="193"/>
    </location>
</feature>
<feature type="transmembrane region" description="Helical" evidence="1">
    <location>
        <begin position="296"/>
        <end position="317"/>
    </location>
</feature>